<dbReference type="PANTHER" id="PTHR14710">
    <property type="entry name" value="GEM-ASSOCIATED PROTEIN 6"/>
    <property type="match status" value="1"/>
</dbReference>
<evidence type="ECO:0000313" key="3">
    <source>
        <dbReference type="Proteomes" id="UP001378592"/>
    </source>
</evidence>
<gene>
    <name evidence="2" type="ORF">R5R35_007127</name>
</gene>
<dbReference type="GO" id="GO:0000245">
    <property type="term" value="P:spliceosomal complex assembly"/>
    <property type="evidence" value="ECO:0007669"/>
    <property type="project" value="InterPro"/>
</dbReference>
<dbReference type="GO" id="GO:0032797">
    <property type="term" value="C:SMN complex"/>
    <property type="evidence" value="ECO:0007669"/>
    <property type="project" value="TreeGrafter"/>
</dbReference>
<feature type="domain" description="AD" evidence="1">
    <location>
        <begin position="66"/>
        <end position="162"/>
    </location>
</feature>
<sequence length="162" mass="18476">MNTYVADIFKDDSFHLKKFIGKNVIVTTIHNECQKGIVYTIDPITESIILVNNKDGKISLDVIMRHILKAIEILDSSDHSVMLNSIFSIPDTWYTKEQVNNRKAKVMQLLDKHRVPYVETEEVLKIHDTLEIHPPYGIEQCVSNNTVILSRVQSLLASVSVD</sequence>
<evidence type="ECO:0000313" key="2">
    <source>
        <dbReference type="EMBL" id="KAK7866299.1"/>
    </source>
</evidence>
<dbReference type="Proteomes" id="UP001378592">
    <property type="component" value="Unassembled WGS sequence"/>
</dbReference>
<dbReference type="PROSITE" id="PS52001">
    <property type="entry name" value="AD"/>
    <property type="match status" value="1"/>
</dbReference>
<comment type="caution">
    <text evidence="2">The sequence shown here is derived from an EMBL/GenBank/DDBJ whole genome shotgun (WGS) entry which is preliminary data.</text>
</comment>
<name>A0AAN9VJT9_9ORTH</name>
<dbReference type="InterPro" id="IPR046857">
    <property type="entry name" value="Gemin6_Sm-like_dom"/>
</dbReference>
<dbReference type="EMBL" id="JAZDUA010000150">
    <property type="protein sequence ID" value="KAK7866299.1"/>
    <property type="molecule type" value="Genomic_DNA"/>
</dbReference>
<dbReference type="Pfam" id="PF06372">
    <property type="entry name" value="Gemin6"/>
    <property type="match status" value="1"/>
</dbReference>
<dbReference type="GO" id="GO:0005634">
    <property type="term" value="C:nucleus"/>
    <property type="evidence" value="ECO:0007669"/>
    <property type="project" value="InterPro"/>
</dbReference>
<dbReference type="InterPro" id="IPR047574">
    <property type="entry name" value="AD"/>
</dbReference>
<organism evidence="2 3">
    <name type="scientific">Gryllus longicercus</name>
    <dbReference type="NCBI Taxonomy" id="2509291"/>
    <lineage>
        <taxon>Eukaryota</taxon>
        <taxon>Metazoa</taxon>
        <taxon>Ecdysozoa</taxon>
        <taxon>Arthropoda</taxon>
        <taxon>Hexapoda</taxon>
        <taxon>Insecta</taxon>
        <taxon>Pterygota</taxon>
        <taxon>Neoptera</taxon>
        <taxon>Polyneoptera</taxon>
        <taxon>Orthoptera</taxon>
        <taxon>Ensifera</taxon>
        <taxon>Gryllidea</taxon>
        <taxon>Grylloidea</taxon>
        <taxon>Gryllidae</taxon>
        <taxon>Gryllinae</taxon>
        <taxon>Gryllus</taxon>
    </lineage>
</organism>
<dbReference type="Pfam" id="PF20417">
    <property type="entry name" value="Gemin6_C"/>
    <property type="match status" value="1"/>
</dbReference>
<dbReference type="GO" id="GO:0000387">
    <property type="term" value="P:spliceosomal snRNP assembly"/>
    <property type="evidence" value="ECO:0007669"/>
    <property type="project" value="TreeGrafter"/>
</dbReference>
<evidence type="ECO:0000259" key="1">
    <source>
        <dbReference type="PROSITE" id="PS52001"/>
    </source>
</evidence>
<proteinExistence type="predicted"/>
<dbReference type="InterPro" id="IPR046856">
    <property type="entry name" value="Gemin6_C"/>
</dbReference>
<keyword evidence="3" id="KW-1185">Reference proteome</keyword>
<dbReference type="InterPro" id="IPR009422">
    <property type="entry name" value="Gemin6"/>
</dbReference>
<dbReference type="AlphaFoldDB" id="A0AAN9VJT9"/>
<dbReference type="PANTHER" id="PTHR14710:SF2">
    <property type="entry name" value="GEM-ASSOCIATED PROTEIN 6"/>
    <property type="match status" value="1"/>
</dbReference>
<accession>A0AAN9VJT9</accession>
<dbReference type="Gene3D" id="2.30.30.100">
    <property type="match status" value="1"/>
</dbReference>
<protein>
    <recommendedName>
        <fullName evidence="1">AD domain-containing protein</fullName>
    </recommendedName>
</protein>
<reference evidence="2 3" key="1">
    <citation type="submission" date="2024-03" db="EMBL/GenBank/DDBJ databases">
        <title>The genome assembly and annotation of the cricket Gryllus longicercus Weissman &amp; Gray.</title>
        <authorList>
            <person name="Szrajer S."/>
            <person name="Gray D."/>
            <person name="Ylla G."/>
        </authorList>
    </citation>
    <scope>NUCLEOTIDE SEQUENCE [LARGE SCALE GENOMIC DNA]</scope>
    <source>
        <strain evidence="2">DAG 2021-001</strain>
        <tissue evidence="2">Whole body minus gut</tissue>
    </source>
</reference>